<protein>
    <submittedName>
        <fullName evidence="1">Uncharacterized protein</fullName>
    </submittedName>
</protein>
<evidence type="ECO:0000313" key="1">
    <source>
        <dbReference type="EMBL" id="HAS8541301.1"/>
    </source>
</evidence>
<reference evidence="1" key="1">
    <citation type="journal article" date="2018" name="Genome Biol.">
        <title>SKESA: strategic k-mer extension for scrupulous assemblies.</title>
        <authorList>
            <person name="Souvorov A."/>
            <person name="Agarwala R."/>
            <person name="Lipman D.J."/>
        </authorList>
    </citation>
    <scope>NUCLEOTIDE SEQUENCE</scope>
    <source>
        <strain evidence="1">BCW_3452</strain>
    </source>
</reference>
<evidence type="ECO:0000313" key="2">
    <source>
        <dbReference type="Proteomes" id="UP000863257"/>
    </source>
</evidence>
<reference evidence="1" key="2">
    <citation type="submission" date="2019-01" db="EMBL/GenBank/DDBJ databases">
        <authorList>
            <consortium name="NCBI Pathogen Detection Project"/>
        </authorList>
    </citation>
    <scope>NUCLEOTIDE SEQUENCE</scope>
    <source>
        <strain evidence="1">BCW_3452</strain>
    </source>
</reference>
<proteinExistence type="predicted"/>
<organism evidence="1 2">
    <name type="scientific">Vibrio vulnificus</name>
    <dbReference type="NCBI Taxonomy" id="672"/>
    <lineage>
        <taxon>Bacteria</taxon>
        <taxon>Pseudomonadati</taxon>
        <taxon>Pseudomonadota</taxon>
        <taxon>Gammaproteobacteria</taxon>
        <taxon>Vibrionales</taxon>
        <taxon>Vibrionaceae</taxon>
        <taxon>Vibrio</taxon>
    </lineage>
</organism>
<dbReference type="EMBL" id="DACRBY010000020">
    <property type="protein sequence ID" value="HAS8541301.1"/>
    <property type="molecule type" value="Genomic_DNA"/>
</dbReference>
<name>A0A8H9TGB6_VIBVL</name>
<sequence length="70" mass="7979">MNTIDLKKGESPIEFQNRCYEAFLETVDFSDHVESILNEASFTFECPLTGLQLERTNNWDGTTSPAMPTF</sequence>
<dbReference type="Proteomes" id="UP000863257">
    <property type="component" value="Unassembled WGS sequence"/>
</dbReference>
<dbReference type="AlphaFoldDB" id="A0A8H9TGB6"/>
<gene>
    <name evidence="1" type="ORF">I7730_16075</name>
</gene>
<comment type="caution">
    <text evidence="1">The sequence shown here is derived from an EMBL/GenBank/DDBJ whole genome shotgun (WGS) entry which is preliminary data.</text>
</comment>
<accession>A0A8H9TGB6</accession>